<dbReference type="EMBL" id="JASCZI010213679">
    <property type="protein sequence ID" value="MED6201523.1"/>
    <property type="molecule type" value="Genomic_DNA"/>
</dbReference>
<proteinExistence type="predicted"/>
<keyword evidence="2" id="KW-1185">Reference proteome</keyword>
<evidence type="ECO:0000313" key="1">
    <source>
        <dbReference type="EMBL" id="MED6201523.1"/>
    </source>
</evidence>
<reference evidence="1 2" key="1">
    <citation type="journal article" date="2023" name="Plants (Basel)">
        <title>Bridging the Gap: Combining Genomics and Transcriptomics Approaches to Understand Stylosanthes scabra, an Orphan Legume from the Brazilian Caatinga.</title>
        <authorList>
            <person name="Ferreira-Neto J.R.C."/>
            <person name="da Silva M.D."/>
            <person name="Binneck E."/>
            <person name="de Melo N.F."/>
            <person name="da Silva R.H."/>
            <person name="de Melo A.L.T.M."/>
            <person name="Pandolfi V."/>
            <person name="Bustamante F.O."/>
            <person name="Brasileiro-Vidal A.C."/>
            <person name="Benko-Iseppon A.M."/>
        </authorList>
    </citation>
    <scope>NUCLEOTIDE SEQUENCE [LARGE SCALE GENOMIC DNA]</scope>
    <source>
        <tissue evidence="1">Leaves</tissue>
    </source>
</reference>
<evidence type="ECO:0000313" key="2">
    <source>
        <dbReference type="Proteomes" id="UP001341840"/>
    </source>
</evidence>
<protein>
    <submittedName>
        <fullName evidence="1">Uncharacterized protein</fullName>
    </submittedName>
</protein>
<accession>A0ABU6XXI9</accession>
<sequence>MDLIAVVSDWFIVVSVTAMNNPYSTSHSSWWSQHYFLKEFFHDRRFVLHNFRNRIIIKPEVMKIWLCSSLIMCVCERRSMMIIHRKSTNNPCDPSLKTHVFAEPLIIAQSLTSSSYPPDLTSFIFWFRSSELFPLIGFSDGDGGGSDSVGGDGGELLPKSKVGSDGGERLMLRCLLTM</sequence>
<organism evidence="1 2">
    <name type="scientific">Stylosanthes scabra</name>
    <dbReference type="NCBI Taxonomy" id="79078"/>
    <lineage>
        <taxon>Eukaryota</taxon>
        <taxon>Viridiplantae</taxon>
        <taxon>Streptophyta</taxon>
        <taxon>Embryophyta</taxon>
        <taxon>Tracheophyta</taxon>
        <taxon>Spermatophyta</taxon>
        <taxon>Magnoliopsida</taxon>
        <taxon>eudicotyledons</taxon>
        <taxon>Gunneridae</taxon>
        <taxon>Pentapetalae</taxon>
        <taxon>rosids</taxon>
        <taxon>fabids</taxon>
        <taxon>Fabales</taxon>
        <taxon>Fabaceae</taxon>
        <taxon>Papilionoideae</taxon>
        <taxon>50 kb inversion clade</taxon>
        <taxon>dalbergioids sensu lato</taxon>
        <taxon>Dalbergieae</taxon>
        <taxon>Pterocarpus clade</taxon>
        <taxon>Stylosanthes</taxon>
    </lineage>
</organism>
<name>A0ABU6XXI9_9FABA</name>
<gene>
    <name evidence="1" type="ORF">PIB30_095919</name>
</gene>
<dbReference type="Proteomes" id="UP001341840">
    <property type="component" value="Unassembled WGS sequence"/>
</dbReference>
<comment type="caution">
    <text evidence="1">The sequence shown here is derived from an EMBL/GenBank/DDBJ whole genome shotgun (WGS) entry which is preliminary data.</text>
</comment>